<sequence>MLTGKQKSYLKGLAHTMQPIIQVGKNGVNDALIKTVYDALEARELIKVSILQNCFEEPKAIAAEIAEVINAEVIQVIGKTIVFYKESSKKKQIILPK</sequence>
<dbReference type="NCBIfam" id="TIGR00253">
    <property type="entry name" value="RNA_bind_YhbY"/>
    <property type="match status" value="1"/>
</dbReference>
<dbReference type="EMBL" id="CP071250">
    <property type="protein sequence ID" value="UUF07760.1"/>
    <property type="molecule type" value="Genomic_DNA"/>
</dbReference>
<dbReference type="Proteomes" id="UP001058016">
    <property type="component" value="Chromosome"/>
</dbReference>
<dbReference type="InterPro" id="IPR017924">
    <property type="entry name" value="RNA-binding_YhbY"/>
</dbReference>
<dbReference type="RefSeq" id="WP_212724187.1">
    <property type="nucleotide sequence ID" value="NZ_CP071249.1"/>
</dbReference>
<feature type="domain" description="CRM" evidence="3">
    <location>
        <begin position="1"/>
        <end position="96"/>
    </location>
</feature>
<accession>A0A9Q9CFR9</accession>
<dbReference type="PANTHER" id="PTHR40065:SF3">
    <property type="entry name" value="RNA-BINDING PROTEIN YHBY"/>
    <property type="match status" value="1"/>
</dbReference>
<dbReference type="InterPro" id="IPR001890">
    <property type="entry name" value="RNA-binding_CRM"/>
</dbReference>
<dbReference type="InterPro" id="IPR035920">
    <property type="entry name" value="YhbY-like_sf"/>
</dbReference>
<dbReference type="PROSITE" id="PS51295">
    <property type="entry name" value="CRM"/>
    <property type="match status" value="1"/>
</dbReference>
<organism evidence="5 7">
    <name type="scientific">Turicibacter bilis</name>
    <dbReference type="NCBI Taxonomy" id="2735723"/>
    <lineage>
        <taxon>Bacteria</taxon>
        <taxon>Bacillati</taxon>
        <taxon>Bacillota</taxon>
        <taxon>Erysipelotrichia</taxon>
        <taxon>Erysipelotrichales</taxon>
        <taxon>Turicibacteraceae</taxon>
        <taxon>Turicibacter</taxon>
    </lineage>
</organism>
<evidence type="ECO:0000259" key="3">
    <source>
        <dbReference type="PROSITE" id="PS51295"/>
    </source>
</evidence>
<dbReference type="Proteomes" id="UP001058072">
    <property type="component" value="Chromosome"/>
</dbReference>
<dbReference type="SUPFAM" id="SSF75471">
    <property type="entry name" value="YhbY-like"/>
    <property type="match status" value="1"/>
</dbReference>
<keyword evidence="1 2" id="KW-0694">RNA-binding</keyword>
<proteinExistence type="predicted"/>
<evidence type="ECO:0000313" key="6">
    <source>
        <dbReference type="Proteomes" id="UP001058016"/>
    </source>
</evidence>
<dbReference type="EMBL" id="CP071249">
    <property type="protein sequence ID" value="UUF06510.1"/>
    <property type="molecule type" value="Genomic_DNA"/>
</dbReference>
<keyword evidence="6" id="KW-1185">Reference proteome</keyword>
<evidence type="ECO:0000256" key="1">
    <source>
        <dbReference type="ARBA" id="ARBA00022884"/>
    </source>
</evidence>
<protein>
    <submittedName>
        <fullName evidence="5">Ribosome assembly RNA-binding protein YhbY</fullName>
    </submittedName>
</protein>
<dbReference type="PANTHER" id="PTHR40065">
    <property type="entry name" value="RNA-BINDING PROTEIN YHBY"/>
    <property type="match status" value="1"/>
</dbReference>
<dbReference type="Pfam" id="PF01985">
    <property type="entry name" value="CRS1_YhbY"/>
    <property type="match status" value="1"/>
</dbReference>
<dbReference type="GO" id="GO:0003723">
    <property type="term" value="F:RNA binding"/>
    <property type="evidence" value="ECO:0007669"/>
    <property type="project" value="UniProtKB-UniRule"/>
</dbReference>
<evidence type="ECO:0000256" key="2">
    <source>
        <dbReference type="PROSITE-ProRule" id="PRU00626"/>
    </source>
</evidence>
<name>A0A9Q9CFR9_9FIRM</name>
<dbReference type="Gene3D" id="3.30.110.60">
    <property type="entry name" value="YhbY-like"/>
    <property type="match status" value="1"/>
</dbReference>
<evidence type="ECO:0000313" key="5">
    <source>
        <dbReference type="EMBL" id="UUF07760.1"/>
    </source>
</evidence>
<reference evidence="5 6" key="1">
    <citation type="submission" date="2021-03" db="EMBL/GenBank/DDBJ databases">
        <title>Comparative Genomics and Metabolomics in the genus Turicibacter.</title>
        <authorList>
            <person name="Maki J."/>
            <person name="Looft T."/>
        </authorList>
    </citation>
    <scope>NUCLEOTIDE SEQUENCE</scope>
    <source>
        <strain evidence="5">ISU324</strain>
        <strain evidence="4 6">MMM721</strain>
    </source>
</reference>
<evidence type="ECO:0000313" key="7">
    <source>
        <dbReference type="Proteomes" id="UP001058072"/>
    </source>
</evidence>
<evidence type="ECO:0000313" key="4">
    <source>
        <dbReference type="EMBL" id="UUF06510.1"/>
    </source>
</evidence>
<dbReference type="AlphaFoldDB" id="A0A9Q9CFR9"/>
<dbReference type="SMART" id="SM01103">
    <property type="entry name" value="CRS1_YhbY"/>
    <property type="match status" value="1"/>
</dbReference>
<dbReference type="InterPro" id="IPR051925">
    <property type="entry name" value="RNA-binding_domain"/>
</dbReference>
<gene>
    <name evidence="5" type="primary">yhbY</name>
    <name evidence="4" type="ORF">J0J69_02680</name>
    <name evidence="5" type="ORF">J0J70_09020</name>
</gene>